<sequence>MTAQLGNGNDTTILQSGTAAVFGGAGVDLYDVVDGDAGGHDVISGFKTGTDTIALYGYAAPATVTVAGGNTVLGLSDGTSITLAGITHPGAGSVV</sequence>
<comment type="caution">
    <text evidence="1">The sequence shown here is derived from an EMBL/GenBank/DDBJ whole genome shotgun (WGS) entry which is preliminary data.</text>
</comment>
<reference evidence="1 2" key="1">
    <citation type="submission" date="2019-05" db="EMBL/GenBank/DDBJ databases">
        <authorList>
            <person name="Pankratov T."/>
            <person name="Grouzdev D."/>
        </authorList>
    </citation>
    <scope>NUCLEOTIDE SEQUENCE [LARGE SCALE GENOMIC DNA]</scope>
    <source>
        <strain evidence="1 2">KEBCLARHB70R</strain>
    </source>
</reference>
<dbReference type="Gene3D" id="2.150.10.10">
    <property type="entry name" value="Serralysin-like metalloprotease, C-terminal"/>
    <property type="match status" value="1"/>
</dbReference>
<dbReference type="OrthoDB" id="7283520at2"/>
<dbReference type="EMBL" id="VCDI01000002">
    <property type="protein sequence ID" value="TLU72975.1"/>
    <property type="molecule type" value="Genomic_DNA"/>
</dbReference>
<accession>A0A5R9J5S7</accession>
<evidence type="ECO:0000313" key="2">
    <source>
        <dbReference type="Proteomes" id="UP000305654"/>
    </source>
</evidence>
<dbReference type="AlphaFoldDB" id="A0A5R9J5S7"/>
<dbReference type="InterPro" id="IPR011049">
    <property type="entry name" value="Serralysin-like_metalloprot_C"/>
</dbReference>
<dbReference type="SUPFAM" id="SSF51120">
    <property type="entry name" value="beta-Roll"/>
    <property type="match status" value="1"/>
</dbReference>
<gene>
    <name evidence="1" type="ORF">FE263_05865</name>
</gene>
<keyword evidence="2" id="KW-1185">Reference proteome</keyword>
<proteinExistence type="predicted"/>
<name>A0A5R9J5S7_9PROT</name>
<dbReference type="RefSeq" id="WP_138325049.1">
    <property type="nucleotide sequence ID" value="NZ_VCDI01000002.1"/>
</dbReference>
<evidence type="ECO:0000313" key="1">
    <source>
        <dbReference type="EMBL" id="TLU72975.1"/>
    </source>
</evidence>
<dbReference type="Proteomes" id="UP000305654">
    <property type="component" value="Unassembled WGS sequence"/>
</dbReference>
<evidence type="ECO:0008006" key="3">
    <source>
        <dbReference type="Google" id="ProtNLM"/>
    </source>
</evidence>
<protein>
    <recommendedName>
        <fullName evidence="3">Calcium-binding protein</fullName>
    </recommendedName>
</protein>
<organism evidence="1 2">
    <name type="scientific">Lichenicoccus roseus</name>
    <dbReference type="NCBI Taxonomy" id="2683649"/>
    <lineage>
        <taxon>Bacteria</taxon>
        <taxon>Pseudomonadati</taxon>
        <taxon>Pseudomonadota</taxon>
        <taxon>Alphaproteobacteria</taxon>
        <taxon>Acetobacterales</taxon>
        <taxon>Acetobacteraceae</taxon>
        <taxon>Lichenicoccus</taxon>
    </lineage>
</organism>